<dbReference type="EMBL" id="DS231615">
    <property type="protein sequence ID" value="EDU41607.1"/>
    <property type="molecule type" value="Genomic_DNA"/>
</dbReference>
<dbReference type="Proteomes" id="UP000001471">
    <property type="component" value="Unassembled WGS sequence"/>
</dbReference>
<reference evidence="2" key="1">
    <citation type="journal article" date="2013" name="G3 (Bethesda)">
        <title>Comparative genomics of a plant-pathogenic fungus, Pyrenophora tritici-repentis, reveals transduplication and the impact of repeat elements on pathogenicity and population divergence.</title>
        <authorList>
            <person name="Manning V.A."/>
            <person name="Pandelova I."/>
            <person name="Dhillon B."/>
            <person name="Wilhelm L.J."/>
            <person name="Goodwin S.B."/>
            <person name="Berlin A.M."/>
            <person name="Figueroa M."/>
            <person name="Freitag M."/>
            <person name="Hane J.K."/>
            <person name="Henrissat B."/>
            <person name="Holman W.H."/>
            <person name="Kodira C.D."/>
            <person name="Martin J."/>
            <person name="Oliver R.P."/>
            <person name="Robbertse B."/>
            <person name="Schackwitz W."/>
            <person name="Schwartz D.C."/>
            <person name="Spatafora J.W."/>
            <person name="Turgeon B.G."/>
            <person name="Yandava C."/>
            <person name="Young S."/>
            <person name="Zhou S."/>
            <person name="Zeng Q."/>
            <person name="Grigoriev I.V."/>
            <person name="Ma L.-J."/>
            <person name="Ciuffetti L.M."/>
        </authorList>
    </citation>
    <scope>NUCLEOTIDE SEQUENCE [LARGE SCALE GENOMIC DNA]</scope>
    <source>
        <strain evidence="2">Pt-1C-BFP</strain>
    </source>
</reference>
<gene>
    <name evidence="1" type="ORF">PTRG_02169</name>
</gene>
<evidence type="ECO:0000313" key="2">
    <source>
        <dbReference type="Proteomes" id="UP000001471"/>
    </source>
</evidence>
<organism evidence="1 2">
    <name type="scientific">Pyrenophora tritici-repentis (strain Pt-1C-BFP)</name>
    <name type="common">Wheat tan spot fungus</name>
    <name type="synonym">Drechslera tritici-repentis</name>
    <dbReference type="NCBI Taxonomy" id="426418"/>
    <lineage>
        <taxon>Eukaryota</taxon>
        <taxon>Fungi</taxon>
        <taxon>Dikarya</taxon>
        <taxon>Ascomycota</taxon>
        <taxon>Pezizomycotina</taxon>
        <taxon>Dothideomycetes</taxon>
        <taxon>Pleosporomycetidae</taxon>
        <taxon>Pleosporales</taxon>
        <taxon>Pleosporineae</taxon>
        <taxon>Pleosporaceae</taxon>
        <taxon>Pyrenophora</taxon>
    </lineage>
</organism>
<sequence length="182" mass="20451">MSYNEEYPVLQYTLNKSSLQYICYSLNHFHNTSLNPTTTIIMAVLSTLHNQLYSTLVPDTLSAYSQNLQLTASIPSMFLPQDVTLPHLLPTGKIHHEHIPPPLSATYVPALGYDHGPAPTDGGETTWYCKSCGDGPYPHWQPSNTEVTSNKHYLPHMRIQFRKPTYPLSLGYPAISIGLFDF</sequence>
<dbReference type="HOGENOM" id="CLU_1482727_0_0_1"/>
<dbReference type="RefSeq" id="XP_001932502.2">
    <property type="nucleotide sequence ID" value="XM_001932467.2"/>
</dbReference>
<dbReference type="InParanoid" id="B2VUR5"/>
<accession>B2VUR5</accession>
<name>B2VUR5_PYRTR</name>
<protein>
    <submittedName>
        <fullName evidence="1">Uncharacterized protein</fullName>
    </submittedName>
</protein>
<proteinExistence type="predicted"/>
<dbReference type="KEGG" id="ptrr:6339966"/>
<dbReference type="GeneID" id="6339966"/>
<dbReference type="AlphaFoldDB" id="B2VUR5"/>
<evidence type="ECO:0000313" key="1">
    <source>
        <dbReference type="EMBL" id="EDU41607.1"/>
    </source>
</evidence>